<reference evidence="1" key="1">
    <citation type="submission" date="2023-10" db="EMBL/GenBank/DDBJ databases">
        <authorList>
            <person name="Rodriguez Cubillos JULIANA M."/>
            <person name="De Vega J."/>
        </authorList>
    </citation>
    <scope>NUCLEOTIDE SEQUENCE</scope>
</reference>
<dbReference type="Proteomes" id="UP001177021">
    <property type="component" value="Unassembled WGS sequence"/>
</dbReference>
<comment type="caution">
    <text evidence="1">The sequence shown here is derived from an EMBL/GenBank/DDBJ whole genome shotgun (WGS) entry which is preliminary data.</text>
</comment>
<protein>
    <submittedName>
        <fullName evidence="1">Uncharacterized protein</fullName>
    </submittedName>
</protein>
<keyword evidence="2" id="KW-1185">Reference proteome</keyword>
<evidence type="ECO:0000313" key="2">
    <source>
        <dbReference type="Proteomes" id="UP001177021"/>
    </source>
</evidence>
<dbReference type="EMBL" id="CASHSV030000311">
    <property type="protein sequence ID" value="CAJ2660463.1"/>
    <property type="molecule type" value="Genomic_DNA"/>
</dbReference>
<gene>
    <name evidence="1" type="ORF">MILVUS5_LOCUS26416</name>
</gene>
<organism evidence="1 2">
    <name type="scientific">Trifolium pratense</name>
    <name type="common">Red clover</name>
    <dbReference type="NCBI Taxonomy" id="57577"/>
    <lineage>
        <taxon>Eukaryota</taxon>
        <taxon>Viridiplantae</taxon>
        <taxon>Streptophyta</taxon>
        <taxon>Embryophyta</taxon>
        <taxon>Tracheophyta</taxon>
        <taxon>Spermatophyta</taxon>
        <taxon>Magnoliopsida</taxon>
        <taxon>eudicotyledons</taxon>
        <taxon>Gunneridae</taxon>
        <taxon>Pentapetalae</taxon>
        <taxon>rosids</taxon>
        <taxon>fabids</taxon>
        <taxon>Fabales</taxon>
        <taxon>Fabaceae</taxon>
        <taxon>Papilionoideae</taxon>
        <taxon>50 kb inversion clade</taxon>
        <taxon>NPAAA clade</taxon>
        <taxon>Hologalegina</taxon>
        <taxon>IRL clade</taxon>
        <taxon>Trifolieae</taxon>
        <taxon>Trifolium</taxon>
    </lineage>
</organism>
<proteinExistence type="predicted"/>
<evidence type="ECO:0000313" key="1">
    <source>
        <dbReference type="EMBL" id="CAJ2660463.1"/>
    </source>
</evidence>
<accession>A0ACB0KTZ2</accession>
<name>A0ACB0KTZ2_TRIPR</name>
<sequence>MPQLKLLFILLHTVNIIICCVSTTEFVYNTNFNSTNISLYGNAIIQNSILTLLNDTSTSFSIARAFYPHKVPTKPPNSSTLLPFATSFIFAVSPTKHFIPGHGFAFIFTSSRDLNGTASTEYIGLLNFNNTGNSNNHVFGVEFDIVKNQQFNDTNDNHVGIDVNSLTSLTSHEAGYWGGKYGNEFKVLKMKSGENYQVWIEFNHSRLNVTMARAGRKRPHVPLISMNLNLSGVLMDETYVGFCAANGVKKDSVKILAWSYSNKNFSIGDALVTHNLASFVPQKAWFSGGNAIAVEITSVVCVLIIIGCGTYNRCAALFILYRGNKEEIEDWEIEYWPHRISFQEIHAATGGFSEENVVYVTGNKSVHKGMLQGVEVAVKRIPRQREGMREFLAEVSSIGRLKHRNLVGFRGWCKEDKENLILVYDFMNNGSLDKWIFECEEGKMLTWEERVKVLKNVAVGILYMHEDWEVTVLHRDIKASNVLLDKDMNARLGDFGLALMHEHHGEVASTTKILGTLGYIAPEVIQIGRASSMSDVFGFGILVLEVICGRRPIEEHKPGLIEWVESQMVLGQWHNAVDERLKAKGGYPIEEAGRLLHLGLLCSNSDPSVRPIMRQVVKMLEGEMYNTESDEENMEKGLLGRIKSAAMWTRTESVLRYKNHPTFEDIKMFSYHSERTTSGSSSIPQGSQPESDIVREGWQCCRF</sequence>